<dbReference type="Proteomes" id="UP001221898">
    <property type="component" value="Unassembled WGS sequence"/>
</dbReference>
<feature type="compositionally biased region" description="Acidic residues" evidence="1">
    <location>
        <begin position="59"/>
        <end position="69"/>
    </location>
</feature>
<protein>
    <submittedName>
        <fullName evidence="2">Uncharacterized protein</fullName>
    </submittedName>
</protein>
<name>A0AAD7WWM3_9TELE</name>
<organism evidence="2 3">
    <name type="scientific">Aldrovandia affinis</name>
    <dbReference type="NCBI Taxonomy" id="143900"/>
    <lineage>
        <taxon>Eukaryota</taxon>
        <taxon>Metazoa</taxon>
        <taxon>Chordata</taxon>
        <taxon>Craniata</taxon>
        <taxon>Vertebrata</taxon>
        <taxon>Euteleostomi</taxon>
        <taxon>Actinopterygii</taxon>
        <taxon>Neopterygii</taxon>
        <taxon>Teleostei</taxon>
        <taxon>Notacanthiformes</taxon>
        <taxon>Halosauridae</taxon>
        <taxon>Aldrovandia</taxon>
    </lineage>
</organism>
<gene>
    <name evidence="2" type="ORF">AAFF_G00145680</name>
</gene>
<accession>A0AAD7WWM3</accession>
<dbReference type="EMBL" id="JAINUG010000020">
    <property type="protein sequence ID" value="KAJ8412301.1"/>
    <property type="molecule type" value="Genomic_DNA"/>
</dbReference>
<sequence>MVFSVSCDATWTKEQSLHGEEQSRDEAVQVVVAGLPTRRRHCYCRVIVKTQVPMQAGDQEVETGEEETGDSIAQHEDKRKQRHWSPTKEVKISKRRLGHTALLNPTLSVIGDVAELLSGLGEGLGALVLVLEKLAVHLGISLQLERGQAAARRRAARSPNVGHAQGV</sequence>
<evidence type="ECO:0000313" key="2">
    <source>
        <dbReference type="EMBL" id="KAJ8412301.1"/>
    </source>
</evidence>
<evidence type="ECO:0000313" key="3">
    <source>
        <dbReference type="Proteomes" id="UP001221898"/>
    </source>
</evidence>
<evidence type="ECO:0000256" key="1">
    <source>
        <dbReference type="SAM" id="MobiDB-lite"/>
    </source>
</evidence>
<reference evidence="2" key="1">
    <citation type="journal article" date="2023" name="Science">
        <title>Genome structures resolve the early diversification of teleost fishes.</title>
        <authorList>
            <person name="Parey E."/>
            <person name="Louis A."/>
            <person name="Montfort J."/>
            <person name="Bouchez O."/>
            <person name="Roques C."/>
            <person name="Iampietro C."/>
            <person name="Lluch J."/>
            <person name="Castinel A."/>
            <person name="Donnadieu C."/>
            <person name="Desvignes T."/>
            <person name="Floi Bucao C."/>
            <person name="Jouanno E."/>
            <person name="Wen M."/>
            <person name="Mejri S."/>
            <person name="Dirks R."/>
            <person name="Jansen H."/>
            <person name="Henkel C."/>
            <person name="Chen W.J."/>
            <person name="Zahm M."/>
            <person name="Cabau C."/>
            <person name="Klopp C."/>
            <person name="Thompson A.W."/>
            <person name="Robinson-Rechavi M."/>
            <person name="Braasch I."/>
            <person name="Lecointre G."/>
            <person name="Bobe J."/>
            <person name="Postlethwait J.H."/>
            <person name="Berthelot C."/>
            <person name="Roest Crollius H."/>
            <person name="Guiguen Y."/>
        </authorList>
    </citation>
    <scope>NUCLEOTIDE SEQUENCE</scope>
    <source>
        <strain evidence="2">NC1722</strain>
    </source>
</reference>
<keyword evidence="3" id="KW-1185">Reference proteome</keyword>
<feature type="region of interest" description="Disordered" evidence="1">
    <location>
        <begin position="57"/>
        <end position="86"/>
    </location>
</feature>
<proteinExistence type="predicted"/>
<dbReference type="AlphaFoldDB" id="A0AAD7WWM3"/>
<comment type="caution">
    <text evidence="2">The sequence shown here is derived from an EMBL/GenBank/DDBJ whole genome shotgun (WGS) entry which is preliminary data.</text>
</comment>